<evidence type="ECO:0000256" key="5">
    <source>
        <dbReference type="ARBA" id="ARBA00010617"/>
    </source>
</evidence>
<keyword evidence="9" id="KW-0492">Microsome</keyword>
<evidence type="ECO:0000256" key="4">
    <source>
        <dbReference type="ARBA" id="ARBA00004406"/>
    </source>
</evidence>
<dbReference type="GO" id="GO:0005789">
    <property type="term" value="C:endoplasmic reticulum membrane"/>
    <property type="evidence" value="ECO:0007669"/>
    <property type="project" value="UniProtKB-SubCell"/>
</dbReference>
<evidence type="ECO:0000256" key="15">
    <source>
        <dbReference type="SAM" id="SignalP"/>
    </source>
</evidence>
<evidence type="ECO:0000256" key="8">
    <source>
        <dbReference type="ARBA" id="ARBA00022824"/>
    </source>
</evidence>
<dbReference type="PROSITE" id="PS00086">
    <property type="entry name" value="CYTOCHROME_P450"/>
    <property type="match status" value="2"/>
</dbReference>
<dbReference type="EMBL" id="CH940648">
    <property type="protein sequence ID" value="EDW60767.2"/>
    <property type="molecule type" value="Genomic_DNA"/>
</dbReference>
<dbReference type="GO" id="GO:0004497">
    <property type="term" value="F:monooxygenase activity"/>
    <property type="evidence" value="ECO:0007669"/>
    <property type="project" value="UniProtKB-KW"/>
</dbReference>
<dbReference type="InterPro" id="IPR017972">
    <property type="entry name" value="Cyt_P450_CS"/>
</dbReference>
<dbReference type="InterPro" id="IPR050196">
    <property type="entry name" value="Cytochrome_P450_Monoox"/>
</dbReference>
<comment type="cofactor">
    <cofactor evidence="1 14">
        <name>heme</name>
        <dbReference type="ChEBI" id="CHEBI:30413"/>
    </cofactor>
</comment>
<keyword evidence="8" id="KW-0256">Endoplasmic reticulum</keyword>
<gene>
    <name evidence="16" type="primary">Dvir\GJ21666</name>
    <name evidence="16" type="ORF">Dvir_GJ21666</name>
</gene>
<keyword evidence="17" id="KW-1185">Reference proteome</keyword>
<comment type="subcellular location">
    <subcellularLocation>
        <location evidence="4">Endoplasmic reticulum membrane</location>
        <topology evidence="4">Peripheral membrane protein</topology>
    </subcellularLocation>
    <subcellularLocation>
        <location evidence="3">Microsome membrane</location>
        <topology evidence="3">Peripheral membrane protein</topology>
    </subcellularLocation>
</comment>
<dbReference type="STRING" id="7244.B4LKW3"/>
<dbReference type="PRINTS" id="PR00463">
    <property type="entry name" value="EP450I"/>
</dbReference>
<sequence>MVCAFIVIITLCVLLQWLYKINEEYYILSFCARRVRAKDDRSVESIAPIPKGRTIFANCFDLYGKDGVGIFQYHRRLAREMGSSYLIYSLGAPIYSIIDPVNAEFVLNNASLITKGALYDFIQPALRYGMLTSTGKKWHTRRKMITPTFHFNILGQFVEIFKAESQKFLKLVESQPESIISLSELIPRFTLNNICETAMGINLDELTEKGDRYRESIKMIERCFVKRLCNPLLHNNTMYKLLAASEDAPFLKVVHEFSSDIIAKRRVLLKAELDERRKHQSPDDDIYINKKRRFAMLDTLICAEKDGLIDHDGICEEVDTLMFGGFDTTSMSLIFTLLNLSLYEDMQELCCQEISEYIDDPSDLDITQLSNLKYLDRFIKETIRMFPPVPFIGRQTLSETELPNGLILPARTQIIMHIFDIHRNPKYWDSPEEFDPDRFLPENSMKRQTYAYIPFSAGQRNCIGQKYAMLETKTLLIFILKRFKILPITDPKELVLFNGITLCVKNNIKVKLTQTSLVRSFNVFKMVCASIVIIAACVLLYWLYKINEEYYILAFFARRVRAKHGQSLESIVSVPKGRTIFANCFDLFGKDDAGVFQYSRRLAREMGSSYLIYSLGTPIYSIIDPVNAEFVLNNASLITKGAIYDFMQPALRTGLLTSTGKKWHTRRKMITPTFHFNILGQFMEIFKAESQKFVRRFENQEESVISISEHIPRFTLNSICETAMGINLDELTEKGDRYRESIKMIEKCFVKRISNPLYYNNTMYKLLAASEDAPFLKMVHEFSSDIIAKRRVLLKAELDERRKNQSPDDDIYINKKRRFAMLDTLICAEKDGLIDHDGICEEVDTLMFGGFDTTSMSLIFTLLNLSLYEDMQELCYQEIAEYIDDPSDLDITQLSNLKYLDRFVKETIRMFPPVPIMSRQTLNETELPNGLILPAGTQISMHIFDIHRNPKYWDSPEEFDPDRFLPENSMKRHTYAYIPFSAGQRNCIGQKYAMMEIKTLVIYILKRFKILPITDPDEFILHSGITLCVKNNIKVKLVLRK</sequence>
<evidence type="ECO:0000256" key="7">
    <source>
        <dbReference type="ARBA" id="ARBA00022723"/>
    </source>
</evidence>
<dbReference type="PRINTS" id="PR00385">
    <property type="entry name" value="P450"/>
</dbReference>
<dbReference type="CDD" id="cd20628">
    <property type="entry name" value="CYP4"/>
    <property type="match status" value="2"/>
</dbReference>
<evidence type="ECO:0000256" key="11">
    <source>
        <dbReference type="ARBA" id="ARBA00023004"/>
    </source>
</evidence>
<dbReference type="PANTHER" id="PTHR24291:SF105">
    <property type="entry name" value="CYTOCHROME P450 4P1-RELATED"/>
    <property type="match status" value="1"/>
</dbReference>
<accession>B4LKW3</accession>
<reference evidence="16 17" key="1">
    <citation type="journal article" date="2007" name="Nature">
        <title>Evolution of genes and genomes on the Drosophila phylogeny.</title>
        <authorList>
            <consortium name="Drosophila 12 Genomes Consortium"/>
            <person name="Clark A.G."/>
            <person name="Eisen M.B."/>
            <person name="Smith D.R."/>
            <person name="Bergman C.M."/>
            <person name="Oliver B."/>
            <person name="Markow T.A."/>
            <person name="Kaufman T.C."/>
            <person name="Kellis M."/>
            <person name="Gelbart W."/>
            <person name="Iyer V.N."/>
            <person name="Pollard D.A."/>
            <person name="Sackton T.B."/>
            <person name="Larracuente A.M."/>
            <person name="Singh N.D."/>
            <person name="Abad J.P."/>
            <person name="Abt D.N."/>
            <person name="Adryan B."/>
            <person name="Aguade M."/>
            <person name="Akashi H."/>
            <person name="Anderson W.W."/>
            <person name="Aquadro C.F."/>
            <person name="Ardell D.H."/>
            <person name="Arguello R."/>
            <person name="Artieri C.G."/>
            <person name="Barbash D.A."/>
            <person name="Barker D."/>
            <person name="Barsanti P."/>
            <person name="Batterham P."/>
            <person name="Batzoglou S."/>
            <person name="Begun D."/>
            <person name="Bhutkar A."/>
            <person name="Blanco E."/>
            <person name="Bosak S.A."/>
            <person name="Bradley R.K."/>
            <person name="Brand A.D."/>
            <person name="Brent M.R."/>
            <person name="Brooks A.N."/>
            <person name="Brown R.H."/>
            <person name="Butlin R.K."/>
            <person name="Caggese C."/>
            <person name="Calvi B.R."/>
            <person name="Bernardo de Carvalho A."/>
            <person name="Caspi A."/>
            <person name="Castrezana S."/>
            <person name="Celniker S.E."/>
            <person name="Chang J.L."/>
            <person name="Chapple C."/>
            <person name="Chatterji S."/>
            <person name="Chinwalla A."/>
            <person name="Civetta A."/>
            <person name="Clifton S.W."/>
            <person name="Comeron J.M."/>
            <person name="Costello J.C."/>
            <person name="Coyne J.A."/>
            <person name="Daub J."/>
            <person name="David R.G."/>
            <person name="Delcher A.L."/>
            <person name="Delehaunty K."/>
            <person name="Do C.B."/>
            <person name="Ebling H."/>
            <person name="Edwards K."/>
            <person name="Eickbush T."/>
            <person name="Evans J.D."/>
            <person name="Filipski A."/>
            <person name="Findeiss S."/>
            <person name="Freyhult E."/>
            <person name="Fulton L."/>
            <person name="Fulton R."/>
            <person name="Garcia A.C."/>
            <person name="Gardiner A."/>
            <person name="Garfield D.A."/>
            <person name="Garvin B.E."/>
            <person name="Gibson G."/>
            <person name="Gilbert D."/>
            <person name="Gnerre S."/>
            <person name="Godfrey J."/>
            <person name="Good R."/>
            <person name="Gotea V."/>
            <person name="Gravely B."/>
            <person name="Greenberg A.J."/>
            <person name="Griffiths-Jones S."/>
            <person name="Gross S."/>
            <person name="Guigo R."/>
            <person name="Gustafson E.A."/>
            <person name="Haerty W."/>
            <person name="Hahn M.W."/>
            <person name="Halligan D.L."/>
            <person name="Halpern A.L."/>
            <person name="Halter G.M."/>
            <person name="Han M.V."/>
            <person name="Heger A."/>
            <person name="Hillier L."/>
            <person name="Hinrichs A.S."/>
            <person name="Holmes I."/>
            <person name="Hoskins R.A."/>
            <person name="Hubisz M.J."/>
            <person name="Hultmark D."/>
            <person name="Huntley M.A."/>
            <person name="Jaffe D.B."/>
            <person name="Jagadeeshan S."/>
            <person name="Jeck W.R."/>
            <person name="Johnson J."/>
            <person name="Jones C.D."/>
            <person name="Jordan W.C."/>
            <person name="Karpen G.H."/>
            <person name="Kataoka E."/>
            <person name="Keightley P.D."/>
            <person name="Kheradpour P."/>
            <person name="Kirkness E.F."/>
            <person name="Koerich L.B."/>
            <person name="Kristiansen K."/>
            <person name="Kudrna D."/>
            <person name="Kulathinal R.J."/>
            <person name="Kumar S."/>
            <person name="Kwok R."/>
            <person name="Lander E."/>
            <person name="Langley C.H."/>
            <person name="Lapoint R."/>
            <person name="Lazzaro B.P."/>
            <person name="Lee S.J."/>
            <person name="Levesque L."/>
            <person name="Li R."/>
            <person name="Lin C.F."/>
            <person name="Lin M.F."/>
            <person name="Lindblad-Toh K."/>
            <person name="Llopart A."/>
            <person name="Long M."/>
            <person name="Low L."/>
            <person name="Lozovsky E."/>
            <person name="Lu J."/>
            <person name="Luo M."/>
            <person name="Machado C.A."/>
            <person name="Makalowski W."/>
            <person name="Marzo M."/>
            <person name="Matsuda M."/>
            <person name="Matzkin L."/>
            <person name="McAllister B."/>
            <person name="McBride C.S."/>
            <person name="McKernan B."/>
            <person name="McKernan K."/>
            <person name="Mendez-Lago M."/>
            <person name="Minx P."/>
            <person name="Mollenhauer M.U."/>
            <person name="Montooth K."/>
            <person name="Mount S.M."/>
            <person name="Mu X."/>
            <person name="Myers E."/>
            <person name="Negre B."/>
            <person name="Newfeld S."/>
            <person name="Nielsen R."/>
            <person name="Noor M.A."/>
            <person name="O'Grady P."/>
            <person name="Pachter L."/>
            <person name="Papaceit M."/>
            <person name="Parisi M.J."/>
            <person name="Parisi M."/>
            <person name="Parts L."/>
            <person name="Pedersen J.S."/>
            <person name="Pesole G."/>
            <person name="Phillippy A.M."/>
            <person name="Ponting C.P."/>
            <person name="Pop M."/>
            <person name="Porcelli D."/>
            <person name="Powell J.R."/>
            <person name="Prohaska S."/>
            <person name="Pruitt K."/>
            <person name="Puig M."/>
            <person name="Quesneville H."/>
            <person name="Ram K.R."/>
            <person name="Rand D."/>
            <person name="Rasmussen M.D."/>
            <person name="Reed L.K."/>
            <person name="Reenan R."/>
            <person name="Reily A."/>
            <person name="Remington K.A."/>
            <person name="Rieger T.T."/>
            <person name="Ritchie M.G."/>
            <person name="Robin C."/>
            <person name="Rogers Y.H."/>
            <person name="Rohde C."/>
            <person name="Rozas J."/>
            <person name="Rubenfield M.J."/>
            <person name="Ruiz A."/>
            <person name="Russo S."/>
            <person name="Salzberg S.L."/>
            <person name="Sanchez-Gracia A."/>
            <person name="Saranga D.J."/>
            <person name="Sato H."/>
            <person name="Schaeffer S.W."/>
            <person name="Schatz M.C."/>
            <person name="Schlenke T."/>
            <person name="Schwartz R."/>
            <person name="Segarra C."/>
            <person name="Singh R.S."/>
            <person name="Sirot L."/>
            <person name="Sirota M."/>
            <person name="Sisneros N.B."/>
            <person name="Smith C.D."/>
            <person name="Smith T.F."/>
            <person name="Spieth J."/>
            <person name="Stage D.E."/>
            <person name="Stark A."/>
            <person name="Stephan W."/>
            <person name="Strausberg R.L."/>
            <person name="Strempel S."/>
            <person name="Sturgill D."/>
            <person name="Sutton G."/>
            <person name="Sutton G.G."/>
            <person name="Tao W."/>
            <person name="Teichmann S."/>
            <person name="Tobari Y.N."/>
            <person name="Tomimura Y."/>
            <person name="Tsolas J.M."/>
            <person name="Valente V.L."/>
            <person name="Venter E."/>
            <person name="Venter J.C."/>
            <person name="Vicario S."/>
            <person name="Vieira F.G."/>
            <person name="Vilella A.J."/>
            <person name="Villasante A."/>
            <person name="Walenz B."/>
            <person name="Wang J."/>
            <person name="Wasserman M."/>
            <person name="Watts T."/>
            <person name="Wilson D."/>
            <person name="Wilson R.K."/>
            <person name="Wing R.A."/>
            <person name="Wolfner M.F."/>
            <person name="Wong A."/>
            <person name="Wong G.K."/>
            <person name="Wu C.I."/>
            <person name="Wu G."/>
            <person name="Yamamoto D."/>
            <person name="Yang H.P."/>
            <person name="Yang S.P."/>
            <person name="Yorke J.A."/>
            <person name="Yoshida K."/>
            <person name="Zdobnov E."/>
            <person name="Zhang P."/>
            <person name="Zhang Y."/>
            <person name="Zimin A.V."/>
            <person name="Baldwin J."/>
            <person name="Abdouelleil A."/>
            <person name="Abdulkadir J."/>
            <person name="Abebe A."/>
            <person name="Abera B."/>
            <person name="Abreu J."/>
            <person name="Acer S.C."/>
            <person name="Aftuck L."/>
            <person name="Alexander A."/>
            <person name="An P."/>
            <person name="Anderson E."/>
            <person name="Anderson S."/>
            <person name="Arachi H."/>
            <person name="Azer M."/>
            <person name="Bachantsang P."/>
            <person name="Barry A."/>
            <person name="Bayul T."/>
            <person name="Berlin A."/>
            <person name="Bessette D."/>
            <person name="Bloom T."/>
            <person name="Blye J."/>
            <person name="Boguslavskiy L."/>
            <person name="Bonnet C."/>
            <person name="Boukhgalter B."/>
            <person name="Bourzgui I."/>
            <person name="Brown A."/>
            <person name="Cahill P."/>
            <person name="Channer S."/>
            <person name="Cheshatsang Y."/>
            <person name="Chuda L."/>
            <person name="Citroen M."/>
            <person name="Collymore A."/>
            <person name="Cooke P."/>
            <person name="Costello M."/>
            <person name="D'Aco K."/>
            <person name="Daza R."/>
            <person name="De Haan G."/>
            <person name="DeGray S."/>
            <person name="DeMaso C."/>
            <person name="Dhargay N."/>
            <person name="Dooley K."/>
            <person name="Dooley E."/>
            <person name="Doricent M."/>
            <person name="Dorje P."/>
            <person name="Dorjee K."/>
            <person name="Dupes A."/>
            <person name="Elong R."/>
            <person name="Falk J."/>
            <person name="Farina A."/>
            <person name="Faro S."/>
            <person name="Ferguson D."/>
            <person name="Fisher S."/>
            <person name="Foley C.D."/>
            <person name="Franke A."/>
            <person name="Friedrich D."/>
            <person name="Gadbois L."/>
            <person name="Gearin G."/>
            <person name="Gearin C.R."/>
            <person name="Giannoukos G."/>
            <person name="Goode T."/>
            <person name="Graham J."/>
            <person name="Grandbois E."/>
            <person name="Grewal S."/>
            <person name="Gyaltsen K."/>
            <person name="Hafez N."/>
            <person name="Hagos B."/>
            <person name="Hall J."/>
            <person name="Henson C."/>
            <person name="Hollinger A."/>
            <person name="Honan T."/>
            <person name="Huard M.D."/>
            <person name="Hughes L."/>
            <person name="Hurhula B."/>
            <person name="Husby M.E."/>
            <person name="Kamat A."/>
            <person name="Kanga B."/>
            <person name="Kashin S."/>
            <person name="Khazanovich D."/>
            <person name="Kisner P."/>
            <person name="Lance K."/>
            <person name="Lara M."/>
            <person name="Lee W."/>
            <person name="Lennon N."/>
            <person name="Letendre F."/>
            <person name="LeVine R."/>
            <person name="Lipovsky A."/>
            <person name="Liu X."/>
            <person name="Liu J."/>
            <person name="Liu S."/>
            <person name="Lokyitsang T."/>
            <person name="Lokyitsang Y."/>
            <person name="Lubonja R."/>
            <person name="Lui A."/>
            <person name="MacDonald P."/>
            <person name="Magnisalis V."/>
            <person name="Maru K."/>
            <person name="Matthews C."/>
            <person name="McCusker W."/>
            <person name="McDonough S."/>
            <person name="Mehta T."/>
            <person name="Meldrim J."/>
            <person name="Meneus L."/>
            <person name="Mihai O."/>
            <person name="Mihalev A."/>
            <person name="Mihova T."/>
            <person name="Mittelman R."/>
            <person name="Mlenga V."/>
            <person name="Montmayeur A."/>
            <person name="Mulrain L."/>
            <person name="Navidi A."/>
            <person name="Naylor J."/>
            <person name="Negash T."/>
            <person name="Nguyen T."/>
            <person name="Nguyen N."/>
            <person name="Nicol R."/>
            <person name="Norbu C."/>
            <person name="Norbu N."/>
            <person name="Novod N."/>
            <person name="O'Neill B."/>
            <person name="Osman S."/>
            <person name="Markiewicz E."/>
            <person name="Oyono O.L."/>
            <person name="Patti C."/>
            <person name="Phunkhang P."/>
            <person name="Pierre F."/>
            <person name="Priest M."/>
            <person name="Raghuraman S."/>
            <person name="Rege F."/>
            <person name="Reyes R."/>
            <person name="Rise C."/>
            <person name="Rogov P."/>
            <person name="Ross K."/>
            <person name="Ryan E."/>
            <person name="Settipalli S."/>
            <person name="Shea T."/>
            <person name="Sherpa N."/>
            <person name="Shi L."/>
            <person name="Shih D."/>
            <person name="Sparrow T."/>
            <person name="Spaulding J."/>
            <person name="Stalker J."/>
            <person name="Stange-Thomann N."/>
            <person name="Stavropoulos S."/>
            <person name="Stone C."/>
            <person name="Strader C."/>
            <person name="Tesfaye S."/>
            <person name="Thomson T."/>
            <person name="Thoulutsang Y."/>
            <person name="Thoulutsang D."/>
            <person name="Topham K."/>
            <person name="Topping I."/>
            <person name="Tsamla T."/>
            <person name="Vassiliev H."/>
            <person name="Vo A."/>
            <person name="Wangchuk T."/>
            <person name="Wangdi T."/>
            <person name="Weiand M."/>
            <person name="Wilkinson J."/>
            <person name="Wilson A."/>
            <person name="Yadav S."/>
            <person name="Young G."/>
            <person name="Yu Q."/>
            <person name="Zembek L."/>
            <person name="Zhong D."/>
            <person name="Zimmer A."/>
            <person name="Zwirko Z."/>
            <person name="Jaffe D.B."/>
            <person name="Alvarez P."/>
            <person name="Brockman W."/>
            <person name="Butler J."/>
            <person name="Chin C."/>
            <person name="Gnerre S."/>
            <person name="Grabherr M."/>
            <person name="Kleber M."/>
            <person name="Mauceli E."/>
            <person name="MacCallum I."/>
        </authorList>
    </citation>
    <scope>NUCLEOTIDE SEQUENCE [LARGE SCALE GENOMIC DNA]</scope>
    <source>
        <strain evidence="17">Tucson 15010-1051.87</strain>
    </source>
</reference>
<keyword evidence="10 16" id="KW-0560">Oxidoreductase</keyword>
<dbReference type="eggNOG" id="KOG0157">
    <property type="taxonomic scope" value="Eukaryota"/>
</dbReference>
<feature type="chain" id="PRO_5006457266" evidence="15">
    <location>
        <begin position="24"/>
        <end position="1041"/>
    </location>
</feature>
<evidence type="ECO:0000313" key="17">
    <source>
        <dbReference type="Proteomes" id="UP000008792"/>
    </source>
</evidence>
<keyword evidence="7 14" id="KW-0479">Metal-binding</keyword>
<evidence type="ECO:0000256" key="2">
    <source>
        <dbReference type="ARBA" id="ARBA00003690"/>
    </source>
</evidence>
<evidence type="ECO:0000256" key="13">
    <source>
        <dbReference type="ARBA" id="ARBA00023136"/>
    </source>
</evidence>
<dbReference type="OrthoDB" id="1470350at2759"/>
<dbReference type="InterPro" id="IPR001128">
    <property type="entry name" value="Cyt_P450"/>
</dbReference>
<evidence type="ECO:0000256" key="14">
    <source>
        <dbReference type="PIRSR" id="PIRSR602401-1"/>
    </source>
</evidence>
<keyword evidence="6 14" id="KW-0349">Heme</keyword>
<name>B4LKW3_DROVI</name>
<keyword evidence="13" id="KW-0472">Membrane</keyword>
<dbReference type="InterPro" id="IPR002401">
    <property type="entry name" value="Cyt_P450_E_grp-I"/>
</dbReference>
<dbReference type="SUPFAM" id="SSF48264">
    <property type="entry name" value="Cytochrome P450"/>
    <property type="match status" value="2"/>
</dbReference>
<dbReference type="EC" id="1.14.-.-" evidence="16"/>
<dbReference type="PANTHER" id="PTHR24291">
    <property type="entry name" value="CYTOCHROME P450 FAMILY 4"/>
    <property type="match status" value="1"/>
</dbReference>
<feature type="binding site" description="axial binding residue" evidence="14">
    <location>
        <position position="987"/>
    </location>
    <ligand>
        <name>heme</name>
        <dbReference type="ChEBI" id="CHEBI:30413"/>
    </ligand>
    <ligandPart>
        <name>Fe</name>
        <dbReference type="ChEBI" id="CHEBI:18248"/>
    </ligandPart>
</feature>
<evidence type="ECO:0000256" key="10">
    <source>
        <dbReference type="ARBA" id="ARBA00023002"/>
    </source>
</evidence>
<comment type="function">
    <text evidence="2">May be involved in the metabolism of insect hormones and in the breakdown of synthetic insecticides.</text>
</comment>
<evidence type="ECO:0000256" key="6">
    <source>
        <dbReference type="ARBA" id="ARBA00022617"/>
    </source>
</evidence>
<dbReference type="AlphaFoldDB" id="B4LKW3"/>
<dbReference type="GO" id="GO:0020037">
    <property type="term" value="F:heme binding"/>
    <property type="evidence" value="ECO:0007669"/>
    <property type="project" value="InterPro"/>
</dbReference>
<evidence type="ECO:0000256" key="12">
    <source>
        <dbReference type="ARBA" id="ARBA00023033"/>
    </source>
</evidence>
<comment type="similarity">
    <text evidence="5">Belongs to the cytochrome P450 family.</text>
</comment>
<dbReference type="FunFam" id="1.10.630.10:FF:000035">
    <property type="entry name" value="CYtochrome P450 family"/>
    <property type="match status" value="2"/>
</dbReference>
<dbReference type="InParanoid" id="B4LKW3"/>
<dbReference type="HOGENOM" id="CLU_001570_5_1_1"/>
<proteinExistence type="inferred from homology"/>
<keyword evidence="12" id="KW-0503">Monooxygenase</keyword>
<evidence type="ECO:0000256" key="1">
    <source>
        <dbReference type="ARBA" id="ARBA00001971"/>
    </source>
</evidence>
<dbReference type="Pfam" id="PF00067">
    <property type="entry name" value="p450"/>
    <property type="match status" value="2"/>
</dbReference>
<dbReference type="GO" id="GO:0005506">
    <property type="term" value="F:iron ion binding"/>
    <property type="evidence" value="ECO:0007669"/>
    <property type="project" value="InterPro"/>
</dbReference>
<dbReference type="Gene3D" id="1.10.630.10">
    <property type="entry name" value="Cytochrome P450"/>
    <property type="match status" value="2"/>
</dbReference>
<keyword evidence="15" id="KW-0732">Signal</keyword>
<keyword evidence="11 14" id="KW-0408">Iron</keyword>
<evidence type="ECO:0000313" key="16">
    <source>
        <dbReference type="EMBL" id="EDW60767.2"/>
    </source>
</evidence>
<feature type="signal peptide" evidence="15">
    <location>
        <begin position="1"/>
        <end position="23"/>
    </location>
</feature>
<organism evidence="16 17">
    <name type="scientific">Drosophila virilis</name>
    <name type="common">Fruit fly</name>
    <dbReference type="NCBI Taxonomy" id="7244"/>
    <lineage>
        <taxon>Eukaryota</taxon>
        <taxon>Metazoa</taxon>
        <taxon>Ecdysozoa</taxon>
        <taxon>Arthropoda</taxon>
        <taxon>Hexapoda</taxon>
        <taxon>Insecta</taxon>
        <taxon>Pterygota</taxon>
        <taxon>Neoptera</taxon>
        <taxon>Endopterygota</taxon>
        <taxon>Diptera</taxon>
        <taxon>Brachycera</taxon>
        <taxon>Muscomorpha</taxon>
        <taxon>Ephydroidea</taxon>
        <taxon>Drosophilidae</taxon>
        <taxon>Drosophila</taxon>
    </lineage>
</organism>
<evidence type="ECO:0000256" key="3">
    <source>
        <dbReference type="ARBA" id="ARBA00004174"/>
    </source>
</evidence>
<dbReference type="GO" id="GO:0016705">
    <property type="term" value="F:oxidoreductase activity, acting on paired donors, with incorporation or reduction of molecular oxygen"/>
    <property type="evidence" value="ECO:0007669"/>
    <property type="project" value="InterPro"/>
</dbReference>
<dbReference type="InterPro" id="IPR036396">
    <property type="entry name" value="Cyt_P450_sf"/>
</dbReference>
<dbReference type="Proteomes" id="UP000008792">
    <property type="component" value="Unassembled WGS sequence"/>
</dbReference>
<evidence type="ECO:0000256" key="9">
    <source>
        <dbReference type="ARBA" id="ARBA00022848"/>
    </source>
</evidence>
<protein>
    <submittedName>
        <fullName evidence="16">Uncharacterized protein</fullName>
        <ecNumber evidence="16">1.14.-.-</ecNumber>
    </submittedName>
</protein>